<dbReference type="InterPro" id="IPR011006">
    <property type="entry name" value="CheY-like_superfamily"/>
</dbReference>
<evidence type="ECO:0000256" key="3">
    <source>
        <dbReference type="ARBA" id="ARBA00023125"/>
    </source>
</evidence>
<dbReference type="RefSeq" id="WP_346106620.1">
    <property type="nucleotide sequence ID" value="NZ_BAAAOD010000065.1"/>
</dbReference>
<feature type="modified residue" description="4-aspartylphosphate" evidence="5">
    <location>
        <position position="55"/>
    </location>
</feature>
<dbReference type="InterPro" id="IPR039420">
    <property type="entry name" value="WalR-like"/>
</dbReference>
<dbReference type="CDD" id="cd06170">
    <property type="entry name" value="LuxR_C_like"/>
    <property type="match status" value="1"/>
</dbReference>
<dbReference type="Gene3D" id="3.40.50.2300">
    <property type="match status" value="1"/>
</dbReference>
<dbReference type="PRINTS" id="PR00038">
    <property type="entry name" value="HTHLUXR"/>
</dbReference>
<dbReference type="SMART" id="SM00421">
    <property type="entry name" value="HTH_LUXR"/>
    <property type="match status" value="1"/>
</dbReference>
<dbReference type="EMBL" id="JBBPIX010000004">
    <property type="protein sequence ID" value="MEK6464212.1"/>
    <property type="molecule type" value="Genomic_DNA"/>
</dbReference>
<dbReference type="PANTHER" id="PTHR43214:SF24">
    <property type="entry name" value="TRANSCRIPTIONAL REGULATORY PROTEIN NARL-RELATED"/>
    <property type="match status" value="1"/>
</dbReference>
<sequence>MTVTVVVADDDPLVRTGVGMLLRSATDLAVVGEAADGAAAVELVRRDRPDVVVMDLRMPGTDGTAATRAITTDRADDPDLLTRVLVLTTFHDDDAVYGALRAGASGYLLKHAAPADLVTAVRRVAAGDAWLDPAVASRVIAALVATDPDRDDPPQLLARLTAREREVLTLMAHGRSNDEIAAGLVLSGATVRTHVNRILMKTGSGNRTNAVILAFRSGLVDPRR</sequence>
<dbReference type="SUPFAM" id="SSF46894">
    <property type="entry name" value="C-terminal effector domain of the bipartite response regulators"/>
    <property type="match status" value="1"/>
</dbReference>
<dbReference type="PROSITE" id="PS00622">
    <property type="entry name" value="HTH_LUXR_1"/>
    <property type="match status" value="1"/>
</dbReference>
<reference evidence="8 9" key="1">
    <citation type="submission" date="2024-03" db="EMBL/GenBank/DDBJ databases">
        <title>Draft genome sequence of Pseudonocardia carboxydivorans JCM 14827.</title>
        <authorList>
            <person name="Duangmal K."/>
        </authorList>
    </citation>
    <scope>NUCLEOTIDE SEQUENCE [LARGE SCALE GENOMIC DNA]</scope>
    <source>
        <strain evidence="8 9">JCM 14827</strain>
    </source>
</reference>
<dbReference type="Pfam" id="PF00196">
    <property type="entry name" value="GerE"/>
    <property type="match status" value="1"/>
</dbReference>
<evidence type="ECO:0000313" key="9">
    <source>
        <dbReference type="Proteomes" id="UP001367513"/>
    </source>
</evidence>
<organism evidence="8 9">
    <name type="scientific">Pseudonocardia alni subsp. carboxydivorans</name>
    <dbReference type="NCBI Taxonomy" id="415010"/>
    <lineage>
        <taxon>Bacteria</taxon>
        <taxon>Bacillati</taxon>
        <taxon>Actinomycetota</taxon>
        <taxon>Actinomycetes</taxon>
        <taxon>Pseudonocardiales</taxon>
        <taxon>Pseudonocardiaceae</taxon>
        <taxon>Pseudonocardia</taxon>
    </lineage>
</organism>
<name>A0ABU9ACS2_PSEA5</name>
<dbReference type="CDD" id="cd17535">
    <property type="entry name" value="REC_NarL-like"/>
    <property type="match status" value="1"/>
</dbReference>
<evidence type="ECO:0000256" key="2">
    <source>
        <dbReference type="ARBA" id="ARBA00023015"/>
    </source>
</evidence>
<evidence type="ECO:0000313" key="8">
    <source>
        <dbReference type="EMBL" id="MEK6464212.1"/>
    </source>
</evidence>
<dbReference type="Proteomes" id="UP001367513">
    <property type="component" value="Unassembled WGS sequence"/>
</dbReference>
<evidence type="ECO:0000259" key="6">
    <source>
        <dbReference type="PROSITE" id="PS50043"/>
    </source>
</evidence>
<evidence type="ECO:0000256" key="4">
    <source>
        <dbReference type="ARBA" id="ARBA00023163"/>
    </source>
</evidence>
<proteinExistence type="predicted"/>
<dbReference type="InterPro" id="IPR016032">
    <property type="entry name" value="Sig_transdc_resp-reg_C-effctor"/>
</dbReference>
<dbReference type="InterPro" id="IPR058245">
    <property type="entry name" value="NreC/VraR/RcsB-like_REC"/>
</dbReference>
<keyword evidence="2" id="KW-0805">Transcription regulation</keyword>
<feature type="domain" description="Response regulatory" evidence="7">
    <location>
        <begin position="4"/>
        <end position="125"/>
    </location>
</feature>
<protein>
    <submittedName>
        <fullName evidence="8">Response regulator transcription factor</fullName>
    </submittedName>
</protein>
<dbReference type="InterPro" id="IPR000792">
    <property type="entry name" value="Tscrpt_reg_LuxR_C"/>
</dbReference>
<keyword evidence="3" id="KW-0238">DNA-binding</keyword>
<comment type="caution">
    <text evidence="8">The sequence shown here is derived from an EMBL/GenBank/DDBJ whole genome shotgun (WGS) entry which is preliminary data.</text>
</comment>
<evidence type="ECO:0000256" key="1">
    <source>
        <dbReference type="ARBA" id="ARBA00022553"/>
    </source>
</evidence>
<feature type="domain" description="HTH luxR-type" evidence="6">
    <location>
        <begin position="153"/>
        <end position="218"/>
    </location>
</feature>
<dbReference type="SUPFAM" id="SSF52172">
    <property type="entry name" value="CheY-like"/>
    <property type="match status" value="1"/>
</dbReference>
<gene>
    <name evidence="8" type="ORF">WG925_10755</name>
</gene>
<dbReference type="PANTHER" id="PTHR43214">
    <property type="entry name" value="TWO-COMPONENT RESPONSE REGULATOR"/>
    <property type="match status" value="1"/>
</dbReference>
<dbReference type="SMART" id="SM00448">
    <property type="entry name" value="REC"/>
    <property type="match status" value="1"/>
</dbReference>
<dbReference type="Pfam" id="PF00072">
    <property type="entry name" value="Response_reg"/>
    <property type="match status" value="1"/>
</dbReference>
<dbReference type="InterPro" id="IPR001789">
    <property type="entry name" value="Sig_transdc_resp-reg_receiver"/>
</dbReference>
<keyword evidence="9" id="KW-1185">Reference proteome</keyword>
<evidence type="ECO:0000259" key="7">
    <source>
        <dbReference type="PROSITE" id="PS50110"/>
    </source>
</evidence>
<keyword evidence="1 5" id="KW-0597">Phosphoprotein</keyword>
<dbReference type="PROSITE" id="PS50110">
    <property type="entry name" value="RESPONSE_REGULATORY"/>
    <property type="match status" value="1"/>
</dbReference>
<keyword evidence="4" id="KW-0804">Transcription</keyword>
<evidence type="ECO:0000256" key="5">
    <source>
        <dbReference type="PROSITE-ProRule" id="PRU00169"/>
    </source>
</evidence>
<dbReference type="PROSITE" id="PS50043">
    <property type="entry name" value="HTH_LUXR_2"/>
    <property type="match status" value="1"/>
</dbReference>
<accession>A0ABU9ACS2</accession>